<reference evidence="5" key="1">
    <citation type="submission" date="2022-11" db="EMBL/GenBank/DDBJ databases">
        <authorList>
            <person name="Kikuchi T."/>
        </authorList>
    </citation>
    <scope>NUCLEOTIDE SEQUENCE</scope>
    <source>
        <strain evidence="5">PS1010</strain>
    </source>
</reference>
<evidence type="ECO:0000256" key="3">
    <source>
        <dbReference type="ARBA" id="ARBA00023216"/>
    </source>
</evidence>
<keyword evidence="6" id="KW-1185">Reference proteome</keyword>
<comment type="caution">
    <text evidence="5">The sequence shown here is derived from an EMBL/GenBank/DDBJ whole genome shotgun (WGS) entry which is preliminary data.</text>
</comment>
<dbReference type="Pfam" id="PF00191">
    <property type="entry name" value="Annexin"/>
    <property type="match status" value="1"/>
</dbReference>
<gene>
    <name evidence="5" type="ORF">CAMP_LOCUS9950</name>
</gene>
<keyword evidence="2" id="KW-0677">Repeat</keyword>
<accession>A0A9P1IN02</accession>
<keyword evidence="3" id="KW-0041">Annexin</keyword>
<dbReference type="SMART" id="SM00335">
    <property type="entry name" value="ANX"/>
    <property type="match status" value="1"/>
</dbReference>
<dbReference type="GO" id="GO:0005509">
    <property type="term" value="F:calcium ion binding"/>
    <property type="evidence" value="ECO:0007669"/>
    <property type="project" value="InterPro"/>
</dbReference>
<evidence type="ECO:0000256" key="2">
    <source>
        <dbReference type="ARBA" id="ARBA00022737"/>
    </source>
</evidence>
<dbReference type="InterPro" id="IPR001464">
    <property type="entry name" value="Annexin"/>
</dbReference>
<proteinExistence type="inferred from homology"/>
<dbReference type="EMBL" id="CANHGI010000004">
    <property type="protein sequence ID" value="CAI5447313.1"/>
    <property type="molecule type" value="Genomic_DNA"/>
</dbReference>
<dbReference type="InterPro" id="IPR018502">
    <property type="entry name" value="Annexin_repeat"/>
</dbReference>
<name>A0A9P1IN02_9PELO</name>
<dbReference type="SUPFAM" id="SSF47874">
    <property type="entry name" value="Annexin"/>
    <property type="match status" value="1"/>
</dbReference>
<evidence type="ECO:0000313" key="5">
    <source>
        <dbReference type="EMBL" id="CAI5447313.1"/>
    </source>
</evidence>
<dbReference type="InterPro" id="IPR037104">
    <property type="entry name" value="Annexin_sf"/>
</dbReference>
<sequence>MTIFLIFLFTSITSELIQPGFDPEELLRSYISATENEEFKTVLTDDFAIYNCIGKLIGGSDFNMEKLKKLTDDVPFRHFEIISSDNQTGIFDVEIDYFGSTFEAIYIENEGWKIKSEQYKTCLEHHRPYHSSLLIDYQEIFAKKSQSLLEEYIKNIAIGQFPKHFEFVGDPNNTIISKYIEPLVKMIQEIPIITNNRYFIDGTSESDLRIFVSIDKTNIVILDVFINQKGEFEIKSEGHEEYSNDDTKIPWFTSAFIDYRQTYTRIVEQLVENFMRGPGTSNTELIRFIVGNSERNLESIRKEFDTRHRSQNLVEWISTDTSGSYKDALIALIKGNRDQ</sequence>
<evidence type="ECO:0008006" key="7">
    <source>
        <dbReference type="Google" id="ProtNLM"/>
    </source>
</evidence>
<dbReference type="AlphaFoldDB" id="A0A9P1IN02"/>
<dbReference type="PRINTS" id="PR00196">
    <property type="entry name" value="ANNEXIN"/>
</dbReference>
<dbReference type="Proteomes" id="UP001152747">
    <property type="component" value="Unassembled WGS sequence"/>
</dbReference>
<comment type="similarity">
    <text evidence="1">Belongs to the annexin family.</text>
</comment>
<organism evidence="5 6">
    <name type="scientific">Caenorhabditis angaria</name>
    <dbReference type="NCBI Taxonomy" id="860376"/>
    <lineage>
        <taxon>Eukaryota</taxon>
        <taxon>Metazoa</taxon>
        <taxon>Ecdysozoa</taxon>
        <taxon>Nematoda</taxon>
        <taxon>Chromadorea</taxon>
        <taxon>Rhabditida</taxon>
        <taxon>Rhabditina</taxon>
        <taxon>Rhabditomorpha</taxon>
        <taxon>Rhabditoidea</taxon>
        <taxon>Rhabditidae</taxon>
        <taxon>Peloderinae</taxon>
        <taxon>Caenorhabditis</taxon>
    </lineage>
</organism>
<evidence type="ECO:0000256" key="4">
    <source>
        <dbReference type="SAM" id="SignalP"/>
    </source>
</evidence>
<evidence type="ECO:0000313" key="6">
    <source>
        <dbReference type="Proteomes" id="UP001152747"/>
    </source>
</evidence>
<dbReference type="Gene3D" id="1.10.220.10">
    <property type="entry name" value="Annexin"/>
    <property type="match status" value="1"/>
</dbReference>
<keyword evidence="4" id="KW-0732">Signal</keyword>
<feature type="chain" id="PRO_5040247440" description="DUF38 domain-containing protein" evidence="4">
    <location>
        <begin position="17"/>
        <end position="339"/>
    </location>
</feature>
<evidence type="ECO:0000256" key="1">
    <source>
        <dbReference type="ARBA" id="ARBA00007831"/>
    </source>
</evidence>
<feature type="signal peptide" evidence="4">
    <location>
        <begin position="1"/>
        <end position="16"/>
    </location>
</feature>
<dbReference type="GO" id="GO:0005544">
    <property type="term" value="F:calcium-dependent phospholipid binding"/>
    <property type="evidence" value="ECO:0007669"/>
    <property type="project" value="InterPro"/>
</dbReference>
<protein>
    <recommendedName>
        <fullName evidence="7">DUF38 domain-containing protein</fullName>
    </recommendedName>
</protein>